<accession>A0ABS7YB24</accession>
<sequence>MLKPIATLALAAAAAAVPAIATAQATVPIYGFVVKNSYPHDPKAFTQGLFFRDGHLYETTGRNGSSWLRKVDLASGKVLQQKDMPAEVFGEGSTPVGGDILALTWTSQTGYVYDLKTFKLKRSFSYVGEGWGLASDAKQVYMSDGSSFIRILEPKSLKEVRRIQVTHAGRPIAQLNELEMVEGELFSNVWGSDLIIRIDPASGKVKGVINLEGLLPAAQRGTLDPDAVLNGIAWDSKGKRLFVTGKLWPRLYEIELVPQQR</sequence>
<reference evidence="2 3" key="1">
    <citation type="submission" date="2021-07" db="EMBL/GenBank/DDBJ databases">
        <title>Characterization of Violacein-producing bacteria and related species.</title>
        <authorList>
            <person name="Wilson H.S."/>
            <person name="De Leon M.E."/>
        </authorList>
    </citation>
    <scope>NUCLEOTIDE SEQUENCE [LARGE SCALE GENOMIC DNA]</scope>
    <source>
        <strain evidence="2 3">HSC-2F05</strain>
    </source>
</reference>
<dbReference type="Pfam" id="PF05096">
    <property type="entry name" value="Glu_cyclase_2"/>
    <property type="match status" value="1"/>
</dbReference>
<dbReference type="PANTHER" id="PTHR31270">
    <property type="entry name" value="GLUTAMINYL-PEPTIDE CYCLOTRANSFERASE"/>
    <property type="match status" value="1"/>
</dbReference>
<dbReference type="Proteomes" id="UP001198602">
    <property type="component" value="Unassembled WGS sequence"/>
</dbReference>
<organism evidence="2 3">
    <name type="scientific">Massilia hydrophila</name>
    <dbReference type="NCBI Taxonomy" id="3044279"/>
    <lineage>
        <taxon>Bacteria</taxon>
        <taxon>Pseudomonadati</taxon>
        <taxon>Pseudomonadota</taxon>
        <taxon>Betaproteobacteria</taxon>
        <taxon>Burkholderiales</taxon>
        <taxon>Oxalobacteraceae</taxon>
        <taxon>Telluria group</taxon>
        <taxon>Massilia</taxon>
    </lineage>
</organism>
<evidence type="ECO:0000256" key="1">
    <source>
        <dbReference type="SAM" id="SignalP"/>
    </source>
</evidence>
<evidence type="ECO:0000313" key="3">
    <source>
        <dbReference type="Proteomes" id="UP001198602"/>
    </source>
</evidence>
<comment type="caution">
    <text evidence="2">The sequence shown here is derived from an EMBL/GenBank/DDBJ whole genome shotgun (WGS) entry which is preliminary data.</text>
</comment>
<proteinExistence type="predicted"/>
<name>A0ABS7YB24_9BURK</name>
<gene>
    <name evidence="2" type="ORF">LE190_07275</name>
</gene>
<dbReference type="EMBL" id="JAHYBX010000002">
    <property type="protein sequence ID" value="MCA1855724.1"/>
    <property type="molecule type" value="Genomic_DNA"/>
</dbReference>
<dbReference type="SUPFAM" id="SSF50969">
    <property type="entry name" value="YVTN repeat-like/Quinoprotein amine dehydrogenase"/>
    <property type="match status" value="1"/>
</dbReference>
<dbReference type="Gene3D" id="2.130.10.10">
    <property type="entry name" value="YVTN repeat-like/Quinoprotein amine dehydrogenase"/>
    <property type="match status" value="1"/>
</dbReference>
<evidence type="ECO:0000313" key="2">
    <source>
        <dbReference type="EMBL" id="MCA1855724.1"/>
    </source>
</evidence>
<feature type="signal peptide" evidence="1">
    <location>
        <begin position="1"/>
        <end position="25"/>
    </location>
</feature>
<keyword evidence="3" id="KW-1185">Reference proteome</keyword>
<dbReference type="InterPro" id="IPR007788">
    <property type="entry name" value="QCT"/>
</dbReference>
<dbReference type="InterPro" id="IPR015943">
    <property type="entry name" value="WD40/YVTN_repeat-like_dom_sf"/>
</dbReference>
<feature type="chain" id="PRO_5046701253" evidence="1">
    <location>
        <begin position="26"/>
        <end position="261"/>
    </location>
</feature>
<dbReference type="PANTHER" id="PTHR31270:SF1">
    <property type="entry name" value="GLUTAMINYL-PEPTIDE CYCLOTRANSFERASE"/>
    <property type="match status" value="1"/>
</dbReference>
<keyword evidence="1" id="KW-0732">Signal</keyword>
<dbReference type="InterPro" id="IPR011044">
    <property type="entry name" value="Quino_amine_DH_bsu"/>
</dbReference>
<dbReference type="RefSeq" id="WP_225238109.1">
    <property type="nucleotide sequence ID" value="NZ_JAHYBX010000002.1"/>
</dbReference>
<protein>
    <submittedName>
        <fullName evidence="2">Glutaminyl-peptide cyclotransferase</fullName>
    </submittedName>
</protein>